<evidence type="ECO:0000256" key="6">
    <source>
        <dbReference type="PROSITE-ProRule" id="PRU00284"/>
    </source>
</evidence>
<dbReference type="CDD" id="cd18774">
    <property type="entry name" value="PDC2_HK_sensor"/>
    <property type="match status" value="1"/>
</dbReference>
<evidence type="ECO:0000313" key="11">
    <source>
        <dbReference type="EMBL" id="ENH97906.1"/>
    </source>
</evidence>
<dbReference type="PROSITE" id="PS50885">
    <property type="entry name" value="HAMP"/>
    <property type="match status" value="1"/>
</dbReference>
<dbReference type="GO" id="GO:0007165">
    <property type="term" value="P:signal transduction"/>
    <property type="evidence" value="ECO:0007669"/>
    <property type="project" value="UniProtKB-KW"/>
</dbReference>
<reference evidence="11 12" key="1">
    <citation type="submission" date="2013-03" db="EMBL/GenBank/DDBJ databases">
        <title>Draft genome sequence of Gracibacillus halophilus YIM-C55.5, a moderately halophilic and thermophilic organism from the Xiaochaidamu salt lake.</title>
        <authorList>
            <person name="Sugumar T."/>
            <person name="Polireddy D.R."/>
            <person name="Antony A."/>
            <person name="Madhava Y.R."/>
            <person name="Sivakumar N."/>
        </authorList>
    </citation>
    <scope>NUCLEOTIDE SEQUENCE [LARGE SCALE GENOMIC DNA]</scope>
    <source>
        <strain evidence="11 12">YIM-C55.5</strain>
    </source>
</reference>
<keyword evidence="3 8" id="KW-0472">Membrane</keyword>
<feature type="domain" description="HAMP" evidence="10">
    <location>
        <begin position="359"/>
        <end position="412"/>
    </location>
</feature>
<keyword evidence="12" id="KW-1185">Reference proteome</keyword>
<evidence type="ECO:0008006" key="13">
    <source>
        <dbReference type="Google" id="ProtNLM"/>
    </source>
</evidence>
<evidence type="ECO:0000256" key="3">
    <source>
        <dbReference type="ARBA" id="ARBA00023136"/>
    </source>
</evidence>
<evidence type="ECO:0000256" key="4">
    <source>
        <dbReference type="ARBA" id="ARBA00023224"/>
    </source>
</evidence>
<dbReference type="Pfam" id="PF00015">
    <property type="entry name" value="MCPsignal"/>
    <property type="match status" value="1"/>
</dbReference>
<evidence type="ECO:0000256" key="8">
    <source>
        <dbReference type="SAM" id="Phobius"/>
    </source>
</evidence>
<evidence type="ECO:0000256" key="1">
    <source>
        <dbReference type="ARBA" id="ARBA00004236"/>
    </source>
</evidence>
<dbReference type="InterPro" id="IPR004089">
    <property type="entry name" value="MCPsignal_dom"/>
</dbReference>
<dbReference type="CDD" id="cd06225">
    <property type="entry name" value="HAMP"/>
    <property type="match status" value="1"/>
</dbReference>
<accession>N4WXV7</accession>
<feature type="region of interest" description="Disordered" evidence="7">
    <location>
        <begin position="437"/>
        <end position="461"/>
    </location>
</feature>
<gene>
    <name evidence="11" type="ORF">J416_03096</name>
</gene>
<dbReference type="OrthoDB" id="9760371at2"/>
<protein>
    <recommendedName>
        <fullName evidence="13">Methyl-accepting chemotaxis protein</fullName>
    </recommendedName>
</protein>
<dbReference type="RefSeq" id="WP_003464440.1">
    <property type="nucleotide sequence ID" value="NZ_APML01000012.1"/>
</dbReference>
<evidence type="ECO:0000313" key="12">
    <source>
        <dbReference type="Proteomes" id="UP000012283"/>
    </source>
</evidence>
<dbReference type="STRING" id="1308866.J416_03096"/>
<dbReference type="Gene3D" id="1.10.287.950">
    <property type="entry name" value="Methyl-accepting chemotaxis protein"/>
    <property type="match status" value="1"/>
</dbReference>
<evidence type="ECO:0000256" key="7">
    <source>
        <dbReference type="SAM" id="MobiDB-lite"/>
    </source>
</evidence>
<feature type="domain" description="Methyl-accepting transducer" evidence="9">
    <location>
        <begin position="431"/>
        <end position="681"/>
    </location>
</feature>
<comment type="similarity">
    <text evidence="5">Belongs to the methyl-accepting chemotaxis (MCP) protein family.</text>
</comment>
<evidence type="ECO:0000259" key="10">
    <source>
        <dbReference type="PROSITE" id="PS50885"/>
    </source>
</evidence>
<sequence>MFKKKVKQQSPKQKRSIKQLWSSLLHKMNMRRSRKSENEHSASQVWKHSNVNRKHSISTKMSISILATVFASVLIVGVSSYIISNNIIKSKVTGASEQTVIQTGDKLDFMIQRYRDRVTEILMADNFRDTLLELNTFENANTNNFDYFSQKQIIDDELAAISTINTNITLHLLNVDKERIISSTEGAPQAAFFDSDWYDSAVNTKGTYWIGGKKSGVSDNNSNATVSFAQTLNINGSNFMLIMELAYPIFQDALADVRFGENGLARVVDTNNEVVFSFNEEEIGKPYQYEIAIDSEKNMVERKGQLVFQHNSQASDLYLVGSVPESELTKDTQIIFIVTVIIILLSLLFSLLFARRIVKTIARPISNISGLMQVAEDGDLRVRSDQANRKDEIGELSNSFNHMLENISEMMNQTRSSSTKVLDAAVELTDIAQSQSQSAKEVASASEEISSGATGLTDEAERGNTLASTIYQEVENVYNNNTEMQDFAKEVVNGSYDGLEKMNQLVTKTKDSETMTNALSTKVDTLKNSTEQINQVMEMLTDIAQQTNLLSLNAAIEAARAGESGKGFAVVADEIRKLSTQSKNSIDKVEEITNEIVNEVDDTLQVLEEATPRFSEQVQQAEDTQSILNNVGERMGAFDDKIAEVTESIKQLRNSQDTLTSTIQQVSATAEESSAISEEVSASTEEQLNVTDKLVSTSDELKELSEQLQEMMKRFQV</sequence>
<dbReference type="SMART" id="SM00304">
    <property type="entry name" value="HAMP"/>
    <property type="match status" value="1"/>
</dbReference>
<dbReference type="SMART" id="SM00283">
    <property type="entry name" value="MA"/>
    <property type="match status" value="1"/>
</dbReference>
<evidence type="ECO:0000256" key="5">
    <source>
        <dbReference type="ARBA" id="ARBA00029447"/>
    </source>
</evidence>
<dbReference type="GO" id="GO:0005886">
    <property type="term" value="C:plasma membrane"/>
    <property type="evidence" value="ECO:0007669"/>
    <property type="project" value="UniProtKB-SubCell"/>
</dbReference>
<dbReference type="eggNOG" id="COG0840">
    <property type="taxonomic scope" value="Bacteria"/>
</dbReference>
<dbReference type="Proteomes" id="UP000012283">
    <property type="component" value="Unassembled WGS sequence"/>
</dbReference>
<dbReference type="PANTHER" id="PTHR32089:SF112">
    <property type="entry name" value="LYSOZYME-LIKE PROTEIN-RELATED"/>
    <property type="match status" value="1"/>
</dbReference>
<comment type="caution">
    <text evidence="11">The sequence shown here is derived from an EMBL/GenBank/DDBJ whole genome shotgun (WGS) entry which is preliminary data.</text>
</comment>
<keyword evidence="4 6" id="KW-0807">Transducer</keyword>
<feature type="transmembrane region" description="Helical" evidence="8">
    <location>
        <begin position="334"/>
        <end position="354"/>
    </location>
</feature>
<keyword evidence="8" id="KW-0812">Transmembrane</keyword>
<evidence type="ECO:0000259" key="9">
    <source>
        <dbReference type="PROSITE" id="PS50111"/>
    </source>
</evidence>
<dbReference type="InterPro" id="IPR003660">
    <property type="entry name" value="HAMP_dom"/>
</dbReference>
<comment type="subcellular location">
    <subcellularLocation>
        <location evidence="1">Cell membrane</location>
    </subcellularLocation>
</comment>
<dbReference type="PANTHER" id="PTHR32089">
    <property type="entry name" value="METHYL-ACCEPTING CHEMOTAXIS PROTEIN MCPB"/>
    <property type="match status" value="1"/>
</dbReference>
<evidence type="ECO:0000256" key="2">
    <source>
        <dbReference type="ARBA" id="ARBA00022475"/>
    </source>
</evidence>
<dbReference type="Pfam" id="PF00672">
    <property type="entry name" value="HAMP"/>
    <property type="match status" value="1"/>
</dbReference>
<dbReference type="EMBL" id="APML01000012">
    <property type="protein sequence ID" value="ENH97906.1"/>
    <property type="molecule type" value="Genomic_DNA"/>
</dbReference>
<dbReference type="SUPFAM" id="SSF58104">
    <property type="entry name" value="Methyl-accepting chemotaxis protein (MCP) signaling domain"/>
    <property type="match status" value="1"/>
</dbReference>
<organism evidence="11 12">
    <name type="scientific">Gracilibacillus halophilus YIM-C55.5</name>
    <dbReference type="NCBI Taxonomy" id="1308866"/>
    <lineage>
        <taxon>Bacteria</taxon>
        <taxon>Bacillati</taxon>
        <taxon>Bacillota</taxon>
        <taxon>Bacilli</taxon>
        <taxon>Bacillales</taxon>
        <taxon>Bacillaceae</taxon>
        <taxon>Gracilibacillus</taxon>
    </lineage>
</organism>
<name>N4WXV7_9BACI</name>
<dbReference type="PROSITE" id="PS50111">
    <property type="entry name" value="CHEMOTAXIS_TRANSDUC_2"/>
    <property type="match status" value="1"/>
</dbReference>
<dbReference type="AlphaFoldDB" id="N4WXV7"/>
<keyword evidence="8" id="KW-1133">Transmembrane helix</keyword>
<dbReference type="PATRIC" id="fig|1308866.3.peg.628"/>
<proteinExistence type="inferred from homology"/>
<feature type="transmembrane region" description="Helical" evidence="8">
    <location>
        <begin position="63"/>
        <end position="83"/>
    </location>
</feature>
<dbReference type="Gene3D" id="6.10.340.10">
    <property type="match status" value="1"/>
</dbReference>
<keyword evidence="2" id="KW-1003">Cell membrane</keyword>